<name>A0ABY0CQN1_9DELT</name>
<keyword evidence="3" id="KW-1185">Reference proteome</keyword>
<dbReference type="RefSeq" id="WP_127780907.1">
    <property type="nucleotide sequence ID" value="NZ_SADD01000012.1"/>
</dbReference>
<comment type="caution">
    <text evidence="2">The sequence shown here is derived from an EMBL/GenBank/DDBJ whole genome shotgun (WGS) entry which is preliminary data.</text>
</comment>
<evidence type="ECO:0000313" key="2">
    <source>
        <dbReference type="EMBL" id="RVU42365.1"/>
    </source>
</evidence>
<dbReference type="Gene3D" id="2.60.120.10">
    <property type="entry name" value="Jelly Rolls"/>
    <property type="match status" value="1"/>
</dbReference>
<dbReference type="InterPro" id="IPR025979">
    <property type="entry name" value="ChrR-like_cupin_dom"/>
</dbReference>
<organism evidence="2 3">
    <name type="scientific">Lujinxingia sediminis</name>
    <dbReference type="NCBI Taxonomy" id="2480984"/>
    <lineage>
        <taxon>Bacteria</taxon>
        <taxon>Deltaproteobacteria</taxon>
        <taxon>Bradymonadales</taxon>
        <taxon>Lujinxingiaceae</taxon>
        <taxon>Lujinxingia</taxon>
    </lineage>
</organism>
<dbReference type="CDD" id="cd20303">
    <property type="entry name" value="cupin_ChrR_1"/>
    <property type="match status" value="1"/>
</dbReference>
<sequence length="229" mass="24939">MRLNDDFARRTLVHASQQPWVPSPAAGVERRMIFRRGAEKARATSIVRYAPGSAFPSHVHTGGEEFLVLVGVFQDDAGDYPAGSYVRNPPGSSHAPAAKDGAIIFVRLWQFRADDTTHVVRLPGEGQQVAPRHEGGSARVLFEDEHEQVRLETWAPHTEVAIDHPDGLELLVISGQLHLSEGPVTAQGWLRLPAGEPLEARIGPEGAHVWMKLAPLLHANVSAFDDAPA</sequence>
<dbReference type="Pfam" id="PF12973">
    <property type="entry name" value="Cupin_7"/>
    <property type="match status" value="1"/>
</dbReference>
<dbReference type="SUPFAM" id="SSF51182">
    <property type="entry name" value="RmlC-like cupins"/>
    <property type="match status" value="2"/>
</dbReference>
<feature type="domain" description="ChrR-like cupin" evidence="1">
    <location>
        <begin position="10"/>
        <end position="111"/>
    </location>
</feature>
<dbReference type="InterPro" id="IPR011051">
    <property type="entry name" value="RmlC_Cupin_sf"/>
</dbReference>
<dbReference type="Proteomes" id="UP000282926">
    <property type="component" value="Unassembled WGS sequence"/>
</dbReference>
<protein>
    <submittedName>
        <fullName evidence="2">DUF4437 domain-containing protein</fullName>
    </submittedName>
</protein>
<evidence type="ECO:0000313" key="3">
    <source>
        <dbReference type="Proteomes" id="UP000282926"/>
    </source>
</evidence>
<dbReference type="InterPro" id="IPR014710">
    <property type="entry name" value="RmlC-like_jellyroll"/>
</dbReference>
<reference evidence="2 3" key="1">
    <citation type="submission" date="2019-01" db="EMBL/GenBank/DDBJ databases">
        <title>Lujinxingia litoralis gen. nov., sp. nov. and Lujinxingia sediminis gen. nov., sp. nov., new members in the order Bradymonadales, isolated from coastal sediment.</title>
        <authorList>
            <person name="Li C.-M."/>
        </authorList>
    </citation>
    <scope>NUCLEOTIDE SEQUENCE [LARGE SCALE GENOMIC DNA]</scope>
    <source>
        <strain evidence="2 3">SEH01</strain>
    </source>
</reference>
<gene>
    <name evidence="2" type="ORF">EA187_15920</name>
</gene>
<proteinExistence type="predicted"/>
<evidence type="ECO:0000259" key="1">
    <source>
        <dbReference type="Pfam" id="PF12973"/>
    </source>
</evidence>
<dbReference type="EMBL" id="SADD01000012">
    <property type="protein sequence ID" value="RVU42365.1"/>
    <property type="molecule type" value="Genomic_DNA"/>
</dbReference>
<accession>A0ABY0CQN1</accession>